<dbReference type="SUPFAM" id="SSF52009">
    <property type="entry name" value="Phosphohistidine domain"/>
    <property type="match status" value="1"/>
</dbReference>
<evidence type="ECO:0000256" key="4">
    <source>
        <dbReference type="SAM" id="MobiDB-lite"/>
    </source>
</evidence>
<keyword evidence="3" id="KW-0067">ATP-binding</keyword>
<dbReference type="SMART" id="SM00418">
    <property type="entry name" value="HTH_ARSR"/>
    <property type="match status" value="1"/>
</dbReference>
<feature type="compositionally biased region" description="Basic residues" evidence="4">
    <location>
        <begin position="277"/>
        <end position="288"/>
    </location>
</feature>
<protein>
    <recommendedName>
        <fullName evidence="5">HTH arsR-type domain-containing protein</fullName>
    </recommendedName>
</protein>
<dbReference type="Gene3D" id="1.10.10.10">
    <property type="entry name" value="Winged helix-like DNA-binding domain superfamily/Winged helix DNA-binding domain"/>
    <property type="match status" value="1"/>
</dbReference>
<dbReference type="CDD" id="cd00090">
    <property type="entry name" value="HTH_ARSR"/>
    <property type="match status" value="1"/>
</dbReference>
<dbReference type="Pfam" id="PF00391">
    <property type="entry name" value="PEP-utilizers"/>
    <property type="match status" value="1"/>
</dbReference>
<dbReference type="InterPro" id="IPR008279">
    <property type="entry name" value="PEP-util_enz_mobile_dom"/>
</dbReference>
<dbReference type="InterPro" id="IPR011991">
    <property type="entry name" value="ArsR-like_HTH"/>
</dbReference>
<proteinExistence type="inferred from homology"/>
<evidence type="ECO:0000256" key="1">
    <source>
        <dbReference type="ARBA" id="ARBA00007837"/>
    </source>
</evidence>
<dbReference type="PROSITE" id="PS00370">
    <property type="entry name" value="PEP_ENZYMES_PHOS_SITE"/>
    <property type="match status" value="1"/>
</dbReference>
<dbReference type="InterPro" id="IPR036637">
    <property type="entry name" value="Phosphohistidine_dom_sf"/>
</dbReference>
<comment type="similarity">
    <text evidence="1">Belongs to the PEP-utilizing enzyme family.</text>
</comment>
<name>A0A2M7ALZ2_UNCKA</name>
<evidence type="ECO:0000256" key="3">
    <source>
        <dbReference type="ARBA" id="ARBA00022840"/>
    </source>
</evidence>
<dbReference type="GO" id="GO:0008986">
    <property type="term" value="F:pyruvate, water dikinase activity"/>
    <property type="evidence" value="ECO:0007669"/>
    <property type="project" value="InterPro"/>
</dbReference>
<accession>A0A2M7ALZ2</accession>
<dbReference type="PROSITE" id="PS50987">
    <property type="entry name" value="HTH_ARSR_2"/>
    <property type="match status" value="1"/>
</dbReference>
<evidence type="ECO:0000313" key="7">
    <source>
        <dbReference type="Proteomes" id="UP000229916"/>
    </source>
</evidence>
<dbReference type="SUPFAM" id="SSF46785">
    <property type="entry name" value="Winged helix' DNA-binding domain"/>
    <property type="match status" value="1"/>
</dbReference>
<dbReference type="PANTHER" id="PTHR43030">
    <property type="entry name" value="PHOSPHOENOLPYRUVATE SYNTHASE"/>
    <property type="match status" value="1"/>
</dbReference>
<dbReference type="GO" id="GO:0003700">
    <property type="term" value="F:DNA-binding transcription factor activity"/>
    <property type="evidence" value="ECO:0007669"/>
    <property type="project" value="InterPro"/>
</dbReference>
<dbReference type="InterPro" id="IPR036388">
    <property type="entry name" value="WH-like_DNA-bd_sf"/>
</dbReference>
<dbReference type="Gene3D" id="3.50.30.10">
    <property type="entry name" value="Phosphohistidine domain"/>
    <property type="match status" value="1"/>
</dbReference>
<dbReference type="AlphaFoldDB" id="A0A2M7ALZ2"/>
<evidence type="ECO:0000259" key="5">
    <source>
        <dbReference type="PROSITE" id="PS50987"/>
    </source>
</evidence>
<sequence>MNKTDSLNKLFGSRSRVAVLQFLLSNEKDRFGVNEIIRNTGVNARLASQELKKLLELGILSSETHGNSLLYSINQNSSLIKPLKEIIVKSDWSEWERPSRIHHLVLTLEAGLKPMKEYYGYCLPYAHLVFNYDNVTWFFQLSEFQSLGKKLIPIYQKNKNQIWEDFERSASTLWSCKDYPSFYRNYLDFWKVAWATEPISFYIDAKLKKGEQIGLTGKSFTDEYEDAIWKLAKKAEKEGIEKIDVGPILKEYFWIRNSYHSVHRLTEEEVKTEIRKKMGKKRPRRKKGANPNSLSKELLTLGKEMILMQDIRKKYMMKAAYYLHEFLKQIGNKYSSKEHKLTPILMTQTLPCEVLDIKKYLPKLKQELELRQRSATITGSLADGIKVYSSQIFFPKGIHRVTKFEIRGNVACGGKAAGRVKIIRRIEDMYKVNHGDIIVAPMTSPDLIPAIRRCVAIVTNFGGITCHAAIVAREFNLPCIVGTNDATERLKDGDLVEVDADYGLVKVLQSEKE</sequence>
<gene>
    <name evidence="6" type="ORF">COS81_04175</name>
</gene>
<organism evidence="6 7">
    <name type="scientific">candidate division WWE3 bacterium CG06_land_8_20_14_3_00_42_16</name>
    <dbReference type="NCBI Taxonomy" id="1975083"/>
    <lineage>
        <taxon>Bacteria</taxon>
        <taxon>Katanobacteria</taxon>
    </lineage>
</organism>
<dbReference type="InterPro" id="IPR006319">
    <property type="entry name" value="PEP_synth"/>
</dbReference>
<reference evidence="7" key="1">
    <citation type="submission" date="2017-09" db="EMBL/GenBank/DDBJ databases">
        <title>Depth-based differentiation of microbial function through sediment-hosted aquifers and enrichment of novel symbionts in the deep terrestrial subsurface.</title>
        <authorList>
            <person name="Probst A.J."/>
            <person name="Ladd B."/>
            <person name="Jarett J.K."/>
            <person name="Geller-Mcgrath D.E."/>
            <person name="Sieber C.M.K."/>
            <person name="Emerson J.B."/>
            <person name="Anantharaman K."/>
            <person name="Thomas B.C."/>
            <person name="Malmstrom R."/>
            <person name="Stieglmeier M."/>
            <person name="Klingl A."/>
            <person name="Woyke T."/>
            <person name="Ryan C.M."/>
            <person name="Banfield J.F."/>
        </authorList>
    </citation>
    <scope>NUCLEOTIDE SEQUENCE [LARGE SCALE GENOMIC DNA]</scope>
</reference>
<feature type="region of interest" description="Disordered" evidence="4">
    <location>
        <begin position="274"/>
        <end position="293"/>
    </location>
</feature>
<dbReference type="InterPro" id="IPR036390">
    <property type="entry name" value="WH_DNA-bd_sf"/>
</dbReference>
<evidence type="ECO:0000313" key="6">
    <source>
        <dbReference type="EMBL" id="PIU68385.1"/>
    </source>
</evidence>
<dbReference type="InterPro" id="IPR018274">
    <property type="entry name" value="PEP_util_AS"/>
</dbReference>
<dbReference type="Proteomes" id="UP000229916">
    <property type="component" value="Unassembled WGS sequence"/>
</dbReference>
<dbReference type="EMBL" id="PEWD01000079">
    <property type="protein sequence ID" value="PIU68385.1"/>
    <property type="molecule type" value="Genomic_DNA"/>
</dbReference>
<evidence type="ECO:0000256" key="2">
    <source>
        <dbReference type="ARBA" id="ARBA00022741"/>
    </source>
</evidence>
<keyword evidence="2" id="KW-0547">Nucleotide-binding</keyword>
<dbReference type="GO" id="GO:0005524">
    <property type="term" value="F:ATP binding"/>
    <property type="evidence" value="ECO:0007669"/>
    <property type="project" value="UniProtKB-KW"/>
</dbReference>
<feature type="domain" description="HTH arsR-type" evidence="5">
    <location>
        <begin position="1"/>
        <end position="94"/>
    </location>
</feature>
<dbReference type="PANTHER" id="PTHR43030:SF1">
    <property type="entry name" value="PHOSPHOENOLPYRUVATE SYNTHASE"/>
    <property type="match status" value="1"/>
</dbReference>
<comment type="caution">
    <text evidence="6">The sequence shown here is derived from an EMBL/GenBank/DDBJ whole genome shotgun (WGS) entry which is preliminary data.</text>
</comment>
<dbReference type="InterPro" id="IPR001845">
    <property type="entry name" value="HTH_ArsR_DNA-bd_dom"/>
</dbReference>